<evidence type="ECO:0000313" key="2">
    <source>
        <dbReference type="EMBL" id="CAC5391411.1"/>
    </source>
</evidence>
<evidence type="ECO:0000313" key="3">
    <source>
        <dbReference type="Proteomes" id="UP000507470"/>
    </source>
</evidence>
<proteinExistence type="predicted"/>
<organism evidence="2 3">
    <name type="scientific">Mytilus coruscus</name>
    <name type="common">Sea mussel</name>
    <dbReference type="NCBI Taxonomy" id="42192"/>
    <lineage>
        <taxon>Eukaryota</taxon>
        <taxon>Metazoa</taxon>
        <taxon>Spiralia</taxon>
        <taxon>Lophotrochozoa</taxon>
        <taxon>Mollusca</taxon>
        <taxon>Bivalvia</taxon>
        <taxon>Autobranchia</taxon>
        <taxon>Pteriomorphia</taxon>
        <taxon>Mytilida</taxon>
        <taxon>Mytiloidea</taxon>
        <taxon>Mytilidae</taxon>
        <taxon>Mytilinae</taxon>
        <taxon>Mytilus</taxon>
    </lineage>
</organism>
<keyword evidence="3" id="KW-1185">Reference proteome</keyword>
<dbReference type="Pfam" id="PF02140">
    <property type="entry name" value="SUEL_Lectin"/>
    <property type="match status" value="1"/>
</dbReference>
<gene>
    <name evidence="2" type="ORF">MCOR_26422</name>
</gene>
<dbReference type="InterPro" id="IPR000922">
    <property type="entry name" value="Lectin_gal-bd_dom"/>
</dbReference>
<dbReference type="SUPFAM" id="SSF57414">
    <property type="entry name" value="Hairpin loop containing domain-like"/>
    <property type="match status" value="1"/>
</dbReference>
<dbReference type="AlphaFoldDB" id="A0A6J8C7J0"/>
<dbReference type="GO" id="GO:0030246">
    <property type="term" value="F:carbohydrate binding"/>
    <property type="evidence" value="ECO:0007669"/>
    <property type="project" value="InterPro"/>
</dbReference>
<dbReference type="Proteomes" id="UP000507470">
    <property type="component" value="Unassembled WGS sequence"/>
</dbReference>
<protein>
    <recommendedName>
        <fullName evidence="1">SUEL-type lectin domain-containing protein</fullName>
    </recommendedName>
</protein>
<dbReference type="OrthoDB" id="5970528at2759"/>
<sequence length="192" mass="21891">MQMDLLFYFGVWYILPIRGLKMIEVCENIASEVSCQGLYYPQISIINATYGRNEGTICPDLSVHASIKFPCNMNVTEKIKLLCQDHTTCSVTPSNSAYGGDPCPDIYKYLTIFYVCSVDDFINVSYEKQQHEHLHNVILKTDVMSFIDCALICTLNYNCYGFEYKPDDLKCHIVSRVTNGVSKVTYFVKIIP</sequence>
<evidence type="ECO:0000259" key="1">
    <source>
        <dbReference type="PROSITE" id="PS50228"/>
    </source>
</evidence>
<reference evidence="2 3" key="1">
    <citation type="submission" date="2020-06" db="EMBL/GenBank/DDBJ databases">
        <authorList>
            <person name="Li R."/>
            <person name="Bekaert M."/>
        </authorList>
    </citation>
    <scope>NUCLEOTIDE SEQUENCE [LARGE SCALE GENOMIC DNA]</scope>
    <source>
        <strain evidence="3">wild</strain>
    </source>
</reference>
<dbReference type="PROSITE" id="PS50228">
    <property type="entry name" value="SUEL_LECTIN"/>
    <property type="match status" value="1"/>
</dbReference>
<dbReference type="EMBL" id="CACVKT020004752">
    <property type="protein sequence ID" value="CAC5391411.1"/>
    <property type="molecule type" value="Genomic_DNA"/>
</dbReference>
<accession>A0A6J8C7J0</accession>
<dbReference type="Gene3D" id="2.60.120.740">
    <property type="match status" value="1"/>
</dbReference>
<feature type="domain" description="SUEL-type lectin" evidence="1">
    <location>
        <begin position="25"/>
        <end position="117"/>
    </location>
</feature>
<name>A0A6J8C7J0_MYTCO</name>
<dbReference type="InterPro" id="IPR043159">
    <property type="entry name" value="Lectin_gal-bd_sf"/>
</dbReference>
<dbReference type="PANTHER" id="PTHR46780">
    <property type="entry name" value="PROTEIN EVA-1"/>
    <property type="match status" value="1"/>
</dbReference>